<evidence type="ECO:0000256" key="4">
    <source>
        <dbReference type="ARBA" id="ARBA00022691"/>
    </source>
</evidence>
<dbReference type="InterPro" id="IPR002941">
    <property type="entry name" value="DNA_methylase_N4/N6"/>
</dbReference>
<feature type="domain" description="DNA methylase N-4/N-6" evidence="5">
    <location>
        <begin position="25"/>
        <end position="348"/>
    </location>
</feature>
<accession>A0ABT5GBQ5</accession>
<dbReference type="InterPro" id="IPR002295">
    <property type="entry name" value="N4/N6-MTase_EcoPI_Mod-like"/>
</dbReference>
<dbReference type="SUPFAM" id="SSF53335">
    <property type="entry name" value="S-adenosyl-L-methionine-dependent methyltransferases"/>
    <property type="match status" value="1"/>
</dbReference>
<dbReference type="PRINTS" id="PR00506">
    <property type="entry name" value="D21N6MTFRASE"/>
</dbReference>
<gene>
    <name evidence="6" type="ORF">LNO68_03510</name>
</gene>
<evidence type="ECO:0000259" key="5">
    <source>
        <dbReference type="Pfam" id="PF01555"/>
    </source>
</evidence>
<keyword evidence="2" id="KW-0489">Methyltransferase</keyword>
<dbReference type="PROSITE" id="PS00092">
    <property type="entry name" value="N6_MTASE"/>
    <property type="match status" value="1"/>
</dbReference>
<evidence type="ECO:0000256" key="2">
    <source>
        <dbReference type="ARBA" id="ARBA00022603"/>
    </source>
</evidence>
<dbReference type="Gene3D" id="3.40.50.150">
    <property type="entry name" value="Vaccinia Virus protein VP39"/>
    <property type="match status" value="1"/>
</dbReference>
<comment type="similarity">
    <text evidence="1">Belongs to the N(4)/N(6)-methyltransferase family.</text>
</comment>
<keyword evidence="7" id="KW-1185">Reference proteome</keyword>
<proteinExistence type="inferred from homology"/>
<evidence type="ECO:0000256" key="1">
    <source>
        <dbReference type="ARBA" id="ARBA00006594"/>
    </source>
</evidence>
<evidence type="ECO:0000313" key="7">
    <source>
        <dbReference type="Proteomes" id="UP001220940"/>
    </source>
</evidence>
<dbReference type="Proteomes" id="UP001220940">
    <property type="component" value="Unassembled WGS sequence"/>
</dbReference>
<dbReference type="InterPro" id="IPR002052">
    <property type="entry name" value="DNA_methylase_N6_adenine_CS"/>
</dbReference>
<keyword evidence="4" id="KW-0949">S-adenosyl-L-methionine</keyword>
<name>A0ABT5GBQ5_9MOLU</name>
<dbReference type="Pfam" id="PF01555">
    <property type="entry name" value="N6_N4_Mtase"/>
    <property type="match status" value="1"/>
</dbReference>
<reference evidence="6" key="1">
    <citation type="submission" date="2021-11" db="EMBL/GenBank/DDBJ databases">
        <title>Description of Mycoplasma bradburyaesp. nov.from sea birds: a tribute to a great mycoplasmologist.</title>
        <authorList>
            <person name="Ramirez A.S."/>
            <person name="Poveda C."/>
            <person name="Suarez-Perez A."/>
            <person name="Rosales R.S."/>
            <person name="Dijkman R."/>
            <person name="Feberwee A."/>
            <person name="Spergser J."/>
            <person name="Szostak M.P."/>
            <person name="Ressel L."/>
            <person name="Calabuig P."/>
            <person name="Catania S."/>
            <person name="Gobbo F."/>
            <person name="Timofte D."/>
            <person name="Poveda J.B."/>
        </authorList>
    </citation>
    <scope>NUCLEOTIDE SEQUENCE [LARGE SCALE GENOMIC DNA]</scope>
    <source>
        <strain evidence="6">T158</strain>
    </source>
</reference>
<dbReference type="InterPro" id="IPR029063">
    <property type="entry name" value="SAM-dependent_MTases_sf"/>
</dbReference>
<keyword evidence="3" id="KW-0808">Transferase</keyword>
<sequence length="459" mass="53983">MMRWNLWFSSKIRERERESNNYLYDVIYIDPPYNTEHAAKEGNGVADDKENKQNKKFIYRDKFSRNGWLNMMQERLVLARKLLKEDGVIFVSIDDKEQAYLKVLMDEVFGEENFVVSMPFISNSKGRQANVDFAKTHEYILVYKMPFFTFNSLNSEYINSLMPNVYNKRKNNPKEDENGEYLLLNSLENSNWKFNNKTRPKLHYPIYINFDKKYYLTLVKTDKTIHTLWPKTNDDGLSKVWRWSKAKVEKDIDDLEVVVKNNEYYIFSKKRQLDFIARSLIMGPKLNNKSGNDLLGNIVKLPQNSEFTAKPLDLLIFLLKLHSNQNARILDFFSGSGTTAHAVMQLNCEDGGNRTFTLVTNNENNIGYGITYERLYRITQGKGTNSETFKWLDKNEPYNIGFNFYDVQQMNLSISSKNNIKEFESNIVKMLKDFGLEKPEEIELIKLRALKTIDKEQHE</sequence>
<comment type="caution">
    <text evidence="6">The sequence shown here is derived from an EMBL/GenBank/DDBJ whole genome shotgun (WGS) entry which is preliminary data.</text>
</comment>
<organism evidence="6 7">
    <name type="scientific">Mycoplasma bradburyae</name>
    <dbReference type="NCBI Taxonomy" id="2963128"/>
    <lineage>
        <taxon>Bacteria</taxon>
        <taxon>Bacillati</taxon>
        <taxon>Mycoplasmatota</taxon>
        <taxon>Mollicutes</taxon>
        <taxon>Mycoplasmataceae</taxon>
        <taxon>Mycoplasma</taxon>
    </lineage>
</organism>
<protein>
    <submittedName>
        <fullName evidence="6">Site-specific DNA-methyltransferase</fullName>
    </submittedName>
</protein>
<evidence type="ECO:0000256" key="3">
    <source>
        <dbReference type="ARBA" id="ARBA00022679"/>
    </source>
</evidence>
<evidence type="ECO:0000313" key="6">
    <source>
        <dbReference type="EMBL" id="MDC4182234.1"/>
    </source>
</evidence>
<dbReference type="RefSeq" id="WP_255034586.1">
    <property type="nucleotide sequence ID" value="NZ_CP101414.1"/>
</dbReference>
<dbReference type="EMBL" id="JAJHZM010000014">
    <property type="protein sequence ID" value="MDC4182234.1"/>
    <property type="molecule type" value="Genomic_DNA"/>
</dbReference>